<keyword evidence="3" id="KW-1185">Reference proteome</keyword>
<dbReference type="KEGG" id="rbi:RB2501_08715"/>
<feature type="transmembrane region" description="Helical" evidence="1">
    <location>
        <begin position="63"/>
        <end position="82"/>
    </location>
</feature>
<reference evidence="2 3" key="1">
    <citation type="journal article" date="2009" name="J. Bacteriol.">
        <title>Complete genome sequence of Robiginitalea biformata HTCC2501.</title>
        <authorList>
            <person name="Oh H.M."/>
            <person name="Giovannoni S.J."/>
            <person name="Lee K."/>
            <person name="Ferriera S."/>
            <person name="Johnson J."/>
            <person name="Cho J.C."/>
        </authorList>
    </citation>
    <scope>NUCLEOTIDE SEQUENCE [LARGE SCALE GENOMIC DNA]</scope>
    <source>
        <strain evidence="3">ATCC BAA-864 / HTCC2501 / KCTC 12146</strain>
    </source>
</reference>
<evidence type="ECO:0000313" key="2">
    <source>
        <dbReference type="EMBL" id="EAR16971.1"/>
    </source>
</evidence>
<evidence type="ECO:0008006" key="4">
    <source>
        <dbReference type="Google" id="ProtNLM"/>
    </source>
</evidence>
<dbReference type="eggNOG" id="COG2226">
    <property type="taxonomic scope" value="Bacteria"/>
</dbReference>
<dbReference type="Proteomes" id="UP000009049">
    <property type="component" value="Chromosome"/>
</dbReference>
<proteinExistence type="predicted"/>
<feature type="transmembrane region" description="Helical" evidence="1">
    <location>
        <begin position="39"/>
        <end position="57"/>
    </location>
</feature>
<sequence>MTTRALVTFWNLHRIPILMLLLSMGFYAAFAYDLQRPDSVKLLALYAALFFLCYKLIQFEKWNFRFLVAAGVLFRLVFLLAIPNLSQDFYRFLWDGGLMAEGFNPYLLTPDQWMEQATVPVSGAAELHEGMGGLSARNFSNYPPVNQYFFGLARWLGGESITGAVVGLRLLVVLADLGILYFGRRLLRHLNQAPHLIFWFFLNPLVIVEFTGNLHFEGVMLFFFILAVFLTIRYGWAWGAVPYALSIGVKLMPLMLLPLFLPLLGLRRATGFYALTAAALAALCYPLYFPEFPDHYLQTLRLWFSNFEFNAGIYNLAEHLAVTRGAKPWEFIETYGSYVPWVTAATALLVCLHPKMREGRSWFTGALAVVTVYYLASAVVHPWYLTFPLLLSLFTRMRYMILWSALVILSYTAYSGPTVSESTAVLLIEYIAVIGFLLYEIVKYRKDFVSFLNFSATKSDE</sequence>
<feature type="transmembrane region" description="Helical" evidence="1">
    <location>
        <begin position="362"/>
        <end position="385"/>
    </location>
</feature>
<evidence type="ECO:0000256" key="1">
    <source>
        <dbReference type="SAM" id="Phobius"/>
    </source>
</evidence>
<dbReference type="RefSeq" id="WP_015753727.1">
    <property type="nucleotide sequence ID" value="NC_013222.1"/>
</dbReference>
<dbReference type="OrthoDB" id="1491846at2"/>
<feature type="transmembrane region" description="Helical" evidence="1">
    <location>
        <begin position="243"/>
        <end position="264"/>
    </location>
</feature>
<feature type="transmembrane region" description="Helical" evidence="1">
    <location>
        <begin position="271"/>
        <end position="289"/>
    </location>
</feature>
<dbReference type="STRING" id="313596.RB2501_08715"/>
<keyword evidence="1" id="KW-1133">Transmembrane helix</keyword>
<feature type="transmembrane region" description="Helical" evidence="1">
    <location>
        <begin position="422"/>
        <end position="442"/>
    </location>
</feature>
<feature type="transmembrane region" description="Helical" evidence="1">
    <location>
        <begin position="397"/>
        <end position="416"/>
    </location>
</feature>
<gene>
    <name evidence="2" type="ordered locus">RB2501_08715</name>
</gene>
<keyword evidence="1" id="KW-0472">Membrane</keyword>
<dbReference type="Pfam" id="PF26314">
    <property type="entry name" value="MptA_B_family"/>
    <property type="match status" value="1"/>
</dbReference>
<protein>
    <recommendedName>
        <fullName evidence="4">Mannosyltransferase</fullName>
    </recommendedName>
</protein>
<organism evidence="2 3">
    <name type="scientific">Robiginitalea biformata (strain ATCC BAA-864 / DSM 15991 / KCTC 12146 / HTCC2501)</name>
    <dbReference type="NCBI Taxonomy" id="313596"/>
    <lineage>
        <taxon>Bacteria</taxon>
        <taxon>Pseudomonadati</taxon>
        <taxon>Bacteroidota</taxon>
        <taxon>Flavobacteriia</taxon>
        <taxon>Flavobacteriales</taxon>
        <taxon>Flavobacteriaceae</taxon>
        <taxon>Robiginitalea</taxon>
    </lineage>
</organism>
<evidence type="ECO:0000313" key="3">
    <source>
        <dbReference type="Proteomes" id="UP000009049"/>
    </source>
</evidence>
<keyword evidence="1" id="KW-0812">Transmembrane</keyword>
<dbReference type="EMBL" id="CP001712">
    <property type="protein sequence ID" value="EAR16971.1"/>
    <property type="molecule type" value="Genomic_DNA"/>
</dbReference>
<dbReference type="HOGENOM" id="CLU_606589_0_0_10"/>
<accession>A4CJ63</accession>
<name>A4CJ63_ROBBH</name>
<feature type="transmembrane region" description="Helical" evidence="1">
    <location>
        <begin position="219"/>
        <end position="237"/>
    </location>
</feature>
<dbReference type="AlphaFoldDB" id="A4CJ63"/>
<feature type="transmembrane region" description="Helical" evidence="1">
    <location>
        <begin position="195"/>
        <end position="212"/>
    </location>
</feature>
<feature type="transmembrane region" description="Helical" evidence="1">
    <location>
        <begin position="161"/>
        <end position="183"/>
    </location>
</feature>
<feature type="transmembrane region" description="Helical" evidence="1">
    <location>
        <begin position="12"/>
        <end position="32"/>
    </location>
</feature>